<comment type="caution">
    <text evidence="2">The sequence shown here is derived from an EMBL/GenBank/DDBJ whole genome shotgun (WGS) entry which is preliminary data.</text>
</comment>
<feature type="transmembrane region" description="Helical" evidence="1">
    <location>
        <begin position="12"/>
        <end position="37"/>
    </location>
</feature>
<evidence type="ECO:0000313" key="2">
    <source>
        <dbReference type="EMBL" id="RXJ69311.1"/>
    </source>
</evidence>
<sequence length="156" mass="19020">MKNNIILTLEYNLGWKIFILFFFIFSIYFSSIFIIFYINLLMFIIGLMCCLLFIFVFFDTIFFKRVIFTKFNVVKYWSIFGRTYINKIKYKDLKIIHNKKGYVFGTLNFTEKKAGFFKRFCFFVSLTPLQDETIKQVKQILIEKKILKGDEYDWNY</sequence>
<keyword evidence="1" id="KW-0812">Transmembrane</keyword>
<name>A0A4Q0YJX0_9BACT</name>
<evidence type="ECO:0000313" key="3">
    <source>
        <dbReference type="Proteomes" id="UP000290172"/>
    </source>
</evidence>
<proteinExistence type="predicted"/>
<gene>
    <name evidence="2" type="ORF">CRV08_04695</name>
</gene>
<reference evidence="2 3" key="1">
    <citation type="submission" date="2017-10" db="EMBL/GenBank/DDBJ databases">
        <title>Genomics of the genus Arcobacter.</title>
        <authorList>
            <person name="Perez-Cataluna A."/>
            <person name="Figueras M.J."/>
        </authorList>
    </citation>
    <scope>NUCLEOTIDE SEQUENCE [LARGE SCALE GENOMIC DNA]</scope>
    <source>
        <strain evidence="2 3">CECT 8993</strain>
    </source>
</reference>
<evidence type="ECO:0008006" key="4">
    <source>
        <dbReference type="Google" id="ProtNLM"/>
    </source>
</evidence>
<dbReference type="AlphaFoldDB" id="A0A4Q0YJX0"/>
<protein>
    <recommendedName>
        <fullName evidence="4">DUF304 domain-containing protein</fullName>
    </recommendedName>
</protein>
<dbReference type="EMBL" id="PDKJ01000003">
    <property type="protein sequence ID" value="RXJ69311.1"/>
    <property type="molecule type" value="Genomic_DNA"/>
</dbReference>
<accession>A0A4Q0YJX0</accession>
<dbReference type="Proteomes" id="UP000290172">
    <property type="component" value="Unassembled WGS sequence"/>
</dbReference>
<feature type="transmembrane region" description="Helical" evidence="1">
    <location>
        <begin position="43"/>
        <end position="63"/>
    </location>
</feature>
<evidence type="ECO:0000256" key="1">
    <source>
        <dbReference type="SAM" id="Phobius"/>
    </source>
</evidence>
<keyword evidence="1" id="KW-0472">Membrane</keyword>
<organism evidence="2 3">
    <name type="scientific">Halarcobacter ebronensis</name>
    <dbReference type="NCBI Taxonomy" id="1462615"/>
    <lineage>
        <taxon>Bacteria</taxon>
        <taxon>Pseudomonadati</taxon>
        <taxon>Campylobacterota</taxon>
        <taxon>Epsilonproteobacteria</taxon>
        <taxon>Campylobacterales</taxon>
        <taxon>Arcobacteraceae</taxon>
        <taxon>Halarcobacter</taxon>
    </lineage>
</organism>
<keyword evidence="1" id="KW-1133">Transmembrane helix</keyword>